<organism evidence="1 2">
    <name type="scientific">Oscillatoria acuminata PCC 6304</name>
    <dbReference type="NCBI Taxonomy" id="56110"/>
    <lineage>
        <taxon>Bacteria</taxon>
        <taxon>Bacillati</taxon>
        <taxon>Cyanobacteriota</taxon>
        <taxon>Cyanophyceae</taxon>
        <taxon>Oscillatoriophycideae</taxon>
        <taxon>Oscillatoriales</taxon>
        <taxon>Oscillatoriaceae</taxon>
        <taxon>Oscillatoria</taxon>
    </lineage>
</organism>
<keyword evidence="2" id="KW-1185">Reference proteome</keyword>
<evidence type="ECO:0000313" key="2">
    <source>
        <dbReference type="Proteomes" id="UP000010367"/>
    </source>
</evidence>
<gene>
    <name evidence="1" type="ORF">Oscil6304_0358</name>
</gene>
<dbReference type="Pfam" id="PF03683">
    <property type="entry name" value="UPF0175"/>
    <property type="match status" value="1"/>
</dbReference>
<dbReference type="STRING" id="56110.Oscil6304_0358"/>
<dbReference type="eggNOG" id="ENOG5030S2Z">
    <property type="taxonomic scope" value="Bacteria"/>
</dbReference>
<dbReference type="RefSeq" id="WP_015146759.1">
    <property type="nucleotide sequence ID" value="NC_019693.1"/>
</dbReference>
<reference evidence="1 2" key="1">
    <citation type="submission" date="2012-06" db="EMBL/GenBank/DDBJ databases">
        <title>Finished chromosome of genome of Oscillatoria acuminata PCC 6304.</title>
        <authorList>
            <consortium name="US DOE Joint Genome Institute"/>
            <person name="Gugger M."/>
            <person name="Coursin T."/>
            <person name="Rippka R."/>
            <person name="Tandeau De Marsac N."/>
            <person name="Huntemann M."/>
            <person name="Wei C.-L."/>
            <person name="Han J."/>
            <person name="Detter J.C."/>
            <person name="Han C."/>
            <person name="Tapia R."/>
            <person name="Davenport K."/>
            <person name="Daligault H."/>
            <person name="Erkkila T."/>
            <person name="Gu W."/>
            <person name="Munk A.C.C."/>
            <person name="Teshima H."/>
            <person name="Xu Y."/>
            <person name="Chain P."/>
            <person name="Chen A."/>
            <person name="Krypides N."/>
            <person name="Mavromatis K."/>
            <person name="Markowitz V."/>
            <person name="Szeto E."/>
            <person name="Ivanova N."/>
            <person name="Mikhailova N."/>
            <person name="Ovchinnikova G."/>
            <person name="Pagani I."/>
            <person name="Pati A."/>
            <person name="Goodwin L."/>
            <person name="Peters L."/>
            <person name="Pitluck S."/>
            <person name="Woyke T."/>
            <person name="Kerfeld C."/>
        </authorList>
    </citation>
    <scope>NUCLEOTIDE SEQUENCE [LARGE SCALE GENOMIC DNA]</scope>
    <source>
        <strain evidence="1 2">PCC 6304</strain>
    </source>
</reference>
<name>K9TDM2_9CYAN</name>
<dbReference type="InParanoid" id="K9TDM2"/>
<dbReference type="Proteomes" id="UP000010367">
    <property type="component" value="Chromosome"/>
</dbReference>
<dbReference type="KEGG" id="oac:Oscil6304_0358"/>
<evidence type="ECO:0000313" key="1">
    <source>
        <dbReference type="EMBL" id="AFY80109.1"/>
    </source>
</evidence>
<sequence>MENPHPKTEVKFTLEILPELPEIHRVEAERKAKEAYVMTLLKHADISSGRAARLLGIPRLEVIELMSLYDISPFPMQTREELEREVEQLKRSFEPEQK</sequence>
<dbReference type="EMBL" id="CP003607">
    <property type="protein sequence ID" value="AFY80109.1"/>
    <property type="molecule type" value="Genomic_DNA"/>
</dbReference>
<dbReference type="AlphaFoldDB" id="K9TDM2"/>
<proteinExistence type="predicted"/>
<dbReference type="InterPro" id="IPR005368">
    <property type="entry name" value="UPF0175"/>
</dbReference>
<protein>
    <submittedName>
        <fullName evidence="1">Uncharacterized protein family (UPF0175)</fullName>
    </submittedName>
</protein>
<dbReference type="OrthoDB" id="531866at2"/>
<accession>K9TDM2</accession>
<dbReference type="HOGENOM" id="CLU_185389_0_0_3"/>